<dbReference type="PROSITE" id="PS00661">
    <property type="entry name" value="FERM_2"/>
    <property type="match status" value="1"/>
</dbReference>
<accession>A0AAV7JZD3</accession>
<dbReference type="PANTHER" id="PTHR23280">
    <property type="entry name" value="4.1 G PROTEIN"/>
    <property type="match status" value="1"/>
</dbReference>
<feature type="compositionally biased region" description="Polar residues" evidence="1">
    <location>
        <begin position="493"/>
        <end position="513"/>
    </location>
</feature>
<dbReference type="InterPro" id="IPR018980">
    <property type="entry name" value="FERM_PH-like_C"/>
</dbReference>
<organism evidence="3 4">
    <name type="scientific">Oopsacas minuta</name>
    <dbReference type="NCBI Taxonomy" id="111878"/>
    <lineage>
        <taxon>Eukaryota</taxon>
        <taxon>Metazoa</taxon>
        <taxon>Porifera</taxon>
        <taxon>Hexactinellida</taxon>
        <taxon>Hexasterophora</taxon>
        <taxon>Lyssacinosida</taxon>
        <taxon>Leucopsacidae</taxon>
        <taxon>Oopsacas</taxon>
    </lineage>
</organism>
<dbReference type="SMART" id="SM01196">
    <property type="entry name" value="FERM_C"/>
    <property type="match status" value="1"/>
</dbReference>
<gene>
    <name evidence="3" type="ORF">LOD99_3600</name>
</gene>
<dbReference type="AlphaFoldDB" id="A0AAV7JZD3"/>
<dbReference type="GO" id="GO:0005856">
    <property type="term" value="C:cytoskeleton"/>
    <property type="evidence" value="ECO:0007669"/>
    <property type="project" value="TreeGrafter"/>
</dbReference>
<dbReference type="InterPro" id="IPR029071">
    <property type="entry name" value="Ubiquitin-like_domsf"/>
</dbReference>
<dbReference type="Gene3D" id="3.10.20.90">
    <property type="entry name" value="Phosphatidylinositol 3-kinase Catalytic Subunit, Chain A, domain 1"/>
    <property type="match status" value="1"/>
</dbReference>
<feature type="region of interest" description="Disordered" evidence="1">
    <location>
        <begin position="530"/>
        <end position="553"/>
    </location>
</feature>
<dbReference type="InterPro" id="IPR011993">
    <property type="entry name" value="PH-like_dom_sf"/>
</dbReference>
<dbReference type="InterPro" id="IPR019749">
    <property type="entry name" value="Band_41_domain"/>
</dbReference>
<feature type="region of interest" description="Disordered" evidence="1">
    <location>
        <begin position="978"/>
        <end position="1057"/>
    </location>
</feature>
<dbReference type="Pfam" id="PF00373">
    <property type="entry name" value="FERM_M"/>
    <property type="match status" value="1"/>
</dbReference>
<protein>
    <submittedName>
        <fullName evidence="3">FERM domain containing protein</fullName>
    </submittedName>
</protein>
<dbReference type="InterPro" id="IPR019748">
    <property type="entry name" value="FERM_central"/>
</dbReference>
<evidence type="ECO:0000259" key="2">
    <source>
        <dbReference type="PROSITE" id="PS50057"/>
    </source>
</evidence>
<name>A0AAV7JZD3_9METZ</name>
<dbReference type="SUPFAM" id="SSF47031">
    <property type="entry name" value="Second domain of FERM"/>
    <property type="match status" value="1"/>
</dbReference>
<dbReference type="Proteomes" id="UP001165289">
    <property type="component" value="Unassembled WGS sequence"/>
</dbReference>
<dbReference type="PROSITE" id="PS50057">
    <property type="entry name" value="FERM_3"/>
    <property type="match status" value="1"/>
</dbReference>
<dbReference type="Gene3D" id="2.30.29.30">
    <property type="entry name" value="Pleckstrin-homology domain (PH domain)/Phosphotyrosine-binding domain (PTB)"/>
    <property type="match status" value="1"/>
</dbReference>
<dbReference type="Pfam" id="PF09379">
    <property type="entry name" value="FERM_N"/>
    <property type="match status" value="1"/>
</dbReference>
<sequence>MPQETCFIPVDISDGSSPSHIRSSGRWKRKKQSKTATFMCQIFLPDGTDFNHMVPKKATGRELTDYVFWRIDLREKEYFGLKYENKNGMKVWLDSTRKIRKQIPKKFINNSDDTQYTPCDFHLQVKYFTPDPSSLREEFTRYLFFLHVRRDILEGKLPCSQHHAAKLFSYSIQSELGDFDGTRHLPGYTCNFLFMPNQSTELERAIAEQHRERQGMSQTDAELHFLTYTVLNLEFYGLDSYPVTGSNKEKLQLGMAPSGIKVYKDWKMIALFAWGRVLKVSQKRKRITLSIKNRLGSEPVEEKYVTFELDSKALCEVLYDNLIDYLQFYRMRMNIRESRDCSSMLAKFRYSARFMKKEPELHTSSQVIQPVSRSITPSPFNNIINIDPPTVVNGSRSVKVNAEHEGSYFQKSQSIGGYGYRRDHPDIPSLSSEPPYLTFRSSLPKVPPKMLPLSNKPELPNQTDDVRSISPEHRYSIVADVDTGNESFEETLTVRNENPTSTPYRQGLSPNSRQQQGLEIKFIHHDLSFESTDSHSNDTRSSTATPPSPGQSLQQISQYLAHKSPVVEPRNSAHSTPEKFNESYNVSVDQINESMESNEQRCSVVLEPPDDFSTSPEQQQTNTNDVLDQYLTSYTSPQKKSNLIGSLPPTPPKRISSYNHNIIFPEVKPVEFVNDKDKNQSLLVNEIKLKFQKENSESFKLEKLKSPPPIKPKKRYNTAQIQNDVIQNEINESLNKNKTFNLPQTPYQLTVQNETDSTVQLVNTNTPKLVKNLSTILDENLRENTGEISLLQDITQELLTRHNQTHYLNMDNSERIKLPFIALNSSDGIPPPSPIAAGHSPKHMKSIAQHPTRATHSYTAEGLILSEPSMNTIERSKSPEKVSKINAPLYTQQSLTKTLELQPKTVDKPPELPPRSNETFEITNSLPAKVTSQNSQQNTQNINSNSQHTAIANHPTSVSSQTHNFAKKTSYMPQSIFTQQQQHKPMGYRENSFQNSSTQNQRFPPQNPRPISPFQPQSSQLKPPTYKPPLPPPQQPRNFQTIPALPSHPPNFIETPPNPPLRPGNFRKYPTNIEQQPTITNYPTSHWV</sequence>
<proteinExistence type="predicted"/>
<keyword evidence="4" id="KW-1185">Reference proteome</keyword>
<dbReference type="GO" id="GO:0031032">
    <property type="term" value="P:actomyosin structure organization"/>
    <property type="evidence" value="ECO:0007669"/>
    <property type="project" value="TreeGrafter"/>
</dbReference>
<evidence type="ECO:0000256" key="1">
    <source>
        <dbReference type="SAM" id="MobiDB-lite"/>
    </source>
</evidence>
<reference evidence="3 4" key="1">
    <citation type="journal article" date="2023" name="BMC Biol.">
        <title>The compact genome of the sponge Oopsacas minuta (Hexactinellida) is lacking key metazoan core genes.</title>
        <authorList>
            <person name="Santini S."/>
            <person name="Schenkelaars Q."/>
            <person name="Jourda C."/>
            <person name="Duchesne M."/>
            <person name="Belahbib H."/>
            <person name="Rocher C."/>
            <person name="Selva M."/>
            <person name="Riesgo A."/>
            <person name="Vervoort M."/>
            <person name="Leys S.P."/>
            <person name="Kodjabachian L."/>
            <person name="Le Bivic A."/>
            <person name="Borchiellini C."/>
            <person name="Claverie J.M."/>
            <person name="Renard E."/>
        </authorList>
    </citation>
    <scope>NUCLEOTIDE SEQUENCE [LARGE SCALE GENOMIC DNA]</scope>
    <source>
        <strain evidence="3">SPO-2</strain>
    </source>
</reference>
<evidence type="ECO:0000313" key="4">
    <source>
        <dbReference type="Proteomes" id="UP001165289"/>
    </source>
</evidence>
<dbReference type="EMBL" id="JAKMXF010000277">
    <property type="protein sequence ID" value="KAI6653381.1"/>
    <property type="molecule type" value="Genomic_DNA"/>
</dbReference>
<dbReference type="PANTHER" id="PTHR23280:SF21">
    <property type="entry name" value="PROTEIN 4.1 HOMOLOG"/>
    <property type="match status" value="1"/>
</dbReference>
<comment type="caution">
    <text evidence="3">The sequence shown here is derived from an EMBL/GenBank/DDBJ whole genome shotgun (WGS) entry which is preliminary data.</text>
</comment>
<feature type="domain" description="FERM" evidence="2">
    <location>
        <begin position="38"/>
        <end position="333"/>
    </location>
</feature>
<evidence type="ECO:0000313" key="3">
    <source>
        <dbReference type="EMBL" id="KAI6653381.1"/>
    </source>
</evidence>
<dbReference type="InterPro" id="IPR019747">
    <property type="entry name" value="FERM_CS"/>
</dbReference>
<dbReference type="PRINTS" id="PR00935">
    <property type="entry name" value="BAND41"/>
</dbReference>
<feature type="compositionally biased region" description="Pro residues" evidence="1">
    <location>
        <begin position="1025"/>
        <end position="1035"/>
    </location>
</feature>
<dbReference type="SMART" id="SM00295">
    <property type="entry name" value="B41"/>
    <property type="match status" value="1"/>
</dbReference>
<dbReference type="FunFam" id="1.20.80.10:FF:000003">
    <property type="entry name" value="Tyrosine-protein phosphatase non-receptor type 4"/>
    <property type="match status" value="1"/>
</dbReference>
<dbReference type="CDD" id="cd14473">
    <property type="entry name" value="FERM_B-lobe"/>
    <property type="match status" value="1"/>
</dbReference>
<dbReference type="InterPro" id="IPR035963">
    <property type="entry name" value="FERM_2"/>
</dbReference>
<dbReference type="CDD" id="cd01765">
    <property type="entry name" value="FERM_F0_F1"/>
    <property type="match status" value="1"/>
</dbReference>
<dbReference type="Pfam" id="PF09380">
    <property type="entry name" value="FERM_C"/>
    <property type="match status" value="1"/>
</dbReference>
<feature type="compositionally biased region" description="Polar residues" evidence="1">
    <location>
        <begin position="539"/>
        <end position="553"/>
    </location>
</feature>
<dbReference type="InterPro" id="IPR000299">
    <property type="entry name" value="FERM_domain"/>
</dbReference>
<dbReference type="InterPro" id="IPR014352">
    <property type="entry name" value="FERM/acyl-CoA-bd_prot_sf"/>
</dbReference>
<dbReference type="Gene3D" id="1.20.80.10">
    <property type="match status" value="1"/>
</dbReference>
<dbReference type="SUPFAM" id="SSF54236">
    <property type="entry name" value="Ubiquitin-like"/>
    <property type="match status" value="1"/>
</dbReference>
<dbReference type="SUPFAM" id="SSF50729">
    <property type="entry name" value="PH domain-like"/>
    <property type="match status" value="1"/>
</dbReference>
<feature type="region of interest" description="Disordered" evidence="1">
    <location>
        <begin position="492"/>
        <end position="513"/>
    </location>
</feature>
<dbReference type="InterPro" id="IPR018979">
    <property type="entry name" value="FERM_N"/>
</dbReference>